<feature type="region of interest" description="Disordered" evidence="2">
    <location>
        <begin position="51"/>
        <end position="75"/>
    </location>
</feature>
<keyword evidence="1 4" id="KW-0378">Hydrolase</keyword>
<dbReference type="EMBL" id="JAGTJR010000020">
    <property type="protein sequence ID" value="KAH7044508.1"/>
    <property type="molecule type" value="Genomic_DNA"/>
</dbReference>
<evidence type="ECO:0000256" key="1">
    <source>
        <dbReference type="ARBA" id="ARBA00022801"/>
    </source>
</evidence>
<sequence>MTSADRTAKLRIVCLHGFSCNSAIFRFQTARLRSRWAEHLRQHPLVAVLPDDSPSPSASWTVPASPDEQPWRGNNTLLSQDYYESDTDDNESSSSATASSVDLAASISSMSSFSGSGSSSGSAKSSKRTEVVYNDVEFIFLESPREVSASMADSPEQPLAEVASLFPGPYRTWFQPSGEIGAVSGQWRARRRDPAVERWLVERVKQVGGVHGVLAFSDGAALTAALTLKAEAGLNSCPKLWDFVVLACGVDPYPDPWLHSHAGGGGGIGGGGGDGEQEAAGIGSSVCSARLKTPGLHIIGLRDEAYRGRSEALWRLVHPQAVAAAGEDGTGSGAPAGMAAEVYRFDDGHKVPVQDHDLAAALAMWRKVVVRSGLFRDASAGKAAAASRA</sequence>
<evidence type="ECO:0000256" key="2">
    <source>
        <dbReference type="SAM" id="MobiDB-lite"/>
    </source>
</evidence>
<accession>A0ABQ8G4D4</accession>
<evidence type="ECO:0000259" key="3">
    <source>
        <dbReference type="Pfam" id="PF03959"/>
    </source>
</evidence>
<reference evidence="4 5" key="1">
    <citation type="journal article" date="2021" name="Nat. Commun.">
        <title>Genetic determinants of endophytism in the Arabidopsis root mycobiome.</title>
        <authorList>
            <person name="Mesny F."/>
            <person name="Miyauchi S."/>
            <person name="Thiergart T."/>
            <person name="Pickel B."/>
            <person name="Atanasova L."/>
            <person name="Karlsson M."/>
            <person name="Huettel B."/>
            <person name="Barry K.W."/>
            <person name="Haridas S."/>
            <person name="Chen C."/>
            <person name="Bauer D."/>
            <person name="Andreopoulos W."/>
            <person name="Pangilinan J."/>
            <person name="LaButti K."/>
            <person name="Riley R."/>
            <person name="Lipzen A."/>
            <person name="Clum A."/>
            <person name="Drula E."/>
            <person name="Henrissat B."/>
            <person name="Kohler A."/>
            <person name="Grigoriev I.V."/>
            <person name="Martin F.M."/>
            <person name="Hacquard S."/>
        </authorList>
    </citation>
    <scope>NUCLEOTIDE SEQUENCE [LARGE SCALE GENOMIC DNA]</scope>
    <source>
        <strain evidence="4 5">MPI-SDFR-AT-0080</strain>
    </source>
</reference>
<dbReference type="InterPro" id="IPR005645">
    <property type="entry name" value="FSH-like_dom"/>
</dbReference>
<proteinExistence type="predicted"/>
<dbReference type="InterPro" id="IPR050593">
    <property type="entry name" value="LovG"/>
</dbReference>
<dbReference type="Gene3D" id="3.40.50.1820">
    <property type="entry name" value="alpha/beta hydrolase"/>
    <property type="match status" value="2"/>
</dbReference>
<dbReference type="Proteomes" id="UP000774617">
    <property type="component" value="Unassembled WGS sequence"/>
</dbReference>
<dbReference type="PANTHER" id="PTHR48070:SF6">
    <property type="entry name" value="ESTERASE OVCA2"/>
    <property type="match status" value="1"/>
</dbReference>
<dbReference type="InterPro" id="IPR029058">
    <property type="entry name" value="AB_hydrolase_fold"/>
</dbReference>
<organism evidence="4 5">
    <name type="scientific">Macrophomina phaseolina</name>
    <dbReference type="NCBI Taxonomy" id="35725"/>
    <lineage>
        <taxon>Eukaryota</taxon>
        <taxon>Fungi</taxon>
        <taxon>Dikarya</taxon>
        <taxon>Ascomycota</taxon>
        <taxon>Pezizomycotina</taxon>
        <taxon>Dothideomycetes</taxon>
        <taxon>Dothideomycetes incertae sedis</taxon>
        <taxon>Botryosphaeriales</taxon>
        <taxon>Botryosphaeriaceae</taxon>
        <taxon>Macrophomina</taxon>
    </lineage>
</organism>
<keyword evidence="5" id="KW-1185">Reference proteome</keyword>
<comment type="caution">
    <text evidence="4">The sequence shown here is derived from an EMBL/GenBank/DDBJ whole genome shotgun (WGS) entry which is preliminary data.</text>
</comment>
<evidence type="ECO:0000313" key="5">
    <source>
        <dbReference type="Proteomes" id="UP000774617"/>
    </source>
</evidence>
<protein>
    <submittedName>
        <fullName evidence="4">Serine hydrolase-domain-containing protein</fullName>
    </submittedName>
</protein>
<name>A0ABQ8G4D4_9PEZI</name>
<gene>
    <name evidence="4" type="ORF">B0J12DRAFT_701488</name>
</gene>
<dbReference type="PANTHER" id="PTHR48070">
    <property type="entry name" value="ESTERASE OVCA2"/>
    <property type="match status" value="1"/>
</dbReference>
<dbReference type="GO" id="GO:0016787">
    <property type="term" value="F:hydrolase activity"/>
    <property type="evidence" value="ECO:0007669"/>
    <property type="project" value="UniProtKB-KW"/>
</dbReference>
<dbReference type="Pfam" id="PF03959">
    <property type="entry name" value="FSH1"/>
    <property type="match status" value="1"/>
</dbReference>
<feature type="domain" description="Serine hydrolase" evidence="3">
    <location>
        <begin position="123"/>
        <end position="352"/>
    </location>
</feature>
<evidence type="ECO:0000313" key="4">
    <source>
        <dbReference type="EMBL" id="KAH7044508.1"/>
    </source>
</evidence>